<dbReference type="InterPro" id="IPR011333">
    <property type="entry name" value="SKP1/BTB/POZ_sf"/>
</dbReference>
<proteinExistence type="predicted"/>
<dbReference type="SUPFAM" id="SSF54695">
    <property type="entry name" value="POZ domain"/>
    <property type="match status" value="1"/>
</dbReference>
<dbReference type="RefSeq" id="XP_013897913.1">
    <property type="nucleotide sequence ID" value="XM_014042459.1"/>
</dbReference>
<dbReference type="CDD" id="cd18186">
    <property type="entry name" value="BTB_POZ_ZBTB_KLHL-like"/>
    <property type="match status" value="1"/>
</dbReference>
<evidence type="ECO:0000259" key="2">
    <source>
        <dbReference type="SMART" id="SM00225"/>
    </source>
</evidence>
<reference evidence="3 4" key="1">
    <citation type="journal article" date="2013" name="BMC Genomics">
        <title>Reconstruction of the lipid metabolism for the microalga Monoraphidium neglectum from its genome sequence reveals characteristics suitable for biofuel production.</title>
        <authorList>
            <person name="Bogen C."/>
            <person name="Al-Dilaimi A."/>
            <person name="Albersmeier A."/>
            <person name="Wichmann J."/>
            <person name="Grundmann M."/>
            <person name="Rupp O."/>
            <person name="Lauersen K.J."/>
            <person name="Blifernez-Klassen O."/>
            <person name="Kalinowski J."/>
            <person name="Goesmann A."/>
            <person name="Mussgnug J.H."/>
            <person name="Kruse O."/>
        </authorList>
    </citation>
    <scope>NUCLEOTIDE SEQUENCE [LARGE SCALE GENOMIC DNA]</scope>
    <source>
        <strain evidence="3 4">SAG 48.87</strain>
    </source>
</reference>
<gene>
    <name evidence="3" type="ORF">MNEG_9069</name>
</gene>
<feature type="domain" description="BTB" evidence="2">
    <location>
        <begin position="28"/>
        <end position="129"/>
    </location>
</feature>
<comment type="pathway">
    <text evidence="1">Protein modification; protein ubiquitination.</text>
</comment>
<keyword evidence="4" id="KW-1185">Reference proteome</keyword>
<dbReference type="OrthoDB" id="558250at2759"/>
<dbReference type="KEGG" id="mng:MNEG_9069"/>
<name>A0A0D2KTW1_9CHLO</name>
<dbReference type="InterPro" id="IPR000210">
    <property type="entry name" value="BTB/POZ_dom"/>
</dbReference>
<sequence length="149" mass="16085">MPPQAAEASCSDAPPVDAALAVLLQLCPTALLAFDDGTSLPASRELLMIASPMLHDMLTSSQLDAGPGGTVVIPLPGDKREEWLLVLPHIYPWEPQVTWESVEPLIQLCLKYNLRGLRAPLDRFLSVAAASVSKLRQAKSCRSRCQATP</sequence>
<accession>A0A0D2KTW1</accession>
<dbReference type="GeneID" id="25741944"/>
<dbReference type="EMBL" id="KK102028">
    <property type="protein sequence ID" value="KIY98893.1"/>
    <property type="molecule type" value="Genomic_DNA"/>
</dbReference>
<dbReference type="SMART" id="SM00225">
    <property type="entry name" value="BTB"/>
    <property type="match status" value="1"/>
</dbReference>
<protein>
    <recommendedName>
        <fullName evidence="2">BTB domain-containing protein</fullName>
    </recommendedName>
</protein>
<dbReference type="Proteomes" id="UP000054498">
    <property type="component" value="Unassembled WGS sequence"/>
</dbReference>
<organism evidence="3 4">
    <name type="scientific">Monoraphidium neglectum</name>
    <dbReference type="NCBI Taxonomy" id="145388"/>
    <lineage>
        <taxon>Eukaryota</taxon>
        <taxon>Viridiplantae</taxon>
        <taxon>Chlorophyta</taxon>
        <taxon>core chlorophytes</taxon>
        <taxon>Chlorophyceae</taxon>
        <taxon>CS clade</taxon>
        <taxon>Sphaeropleales</taxon>
        <taxon>Selenastraceae</taxon>
        <taxon>Monoraphidium</taxon>
    </lineage>
</organism>
<evidence type="ECO:0000313" key="3">
    <source>
        <dbReference type="EMBL" id="KIY98893.1"/>
    </source>
</evidence>
<evidence type="ECO:0000313" key="4">
    <source>
        <dbReference type="Proteomes" id="UP000054498"/>
    </source>
</evidence>
<evidence type="ECO:0000256" key="1">
    <source>
        <dbReference type="ARBA" id="ARBA00004906"/>
    </source>
</evidence>
<dbReference type="Gene3D" id="3.30.710.10">
    <property type="entry name" value="Potassium Channel Kv1.1, Chain A"/>
    <property type="match status" value="1"/>
</dbReference>
<dbReference type="Pfam" id="PF00651">
    <property type="entry name" value="BTB"/>
    <property type="match status" value="1"/>
</dbReference>
<dbReference type="AlphaFoldDB" id="A0A0D2KTW1"/>